<dbReference type="STRING" id="983967.A0A1E4SX10"/>
<proteinExistence type="predicted"/>
<organism evidence="2 3">
    <name type="scientific">[Candida] arabinofermentans NRRL YB-2248</name>
    <dbReference type="NCBI Taxonomy" id="983967"/>
    <lineage>
        <taxon>Eukaryota</taxon>
        <taxon>Fungi</taxon>
        <taxon>Dikarya</taxon>
        <taxon>Ascomycota</taxon>
        <taxon>Saccharomycotina</taxon>
        <taxon>Pichiomycetes</taxon>
        <taxon>Pichiales</taxon>
        <taxon>Pichiaceae</taxon>
        <taxon>Ogataea</taxon>
        <taxon>Ogataea/Candida clade</taxon>
    </lineage>
</organism>
<sequence length="257" mass="26346">MRFSVLSSIAITSKIALASLDSPSGSAVSLYVSSSSDEIDGLGIYNIHEGAGINYVFVSTSDSTTDLYYDESDKFIYQPFASGYYQYLSTSSGIVQLTVSGNDGGVYTFDDDGYLLLNGSSDGFYACKNTNDPYRYSQTSYEVMYYDDESKASSCLSLKLQKKASSGSSSASASSSAVASSSIAAASTTAVASVVSTVEESSTVTSTICPSCVAGSVSTSSADASSITLATLEGAAAMNVKPVGFAAAALGVAALLI</sequence>
<dbReference type="Proteomes" id="UP000094801">
    <property type="component" value="Unassembled WGS sequence"/>
</dbReference>
<feature type="domain" description="DUF7907" evidence="1">
    <location>
        <begin position="34"/>
        <end position="161"/>
    </location>
</feature>
<evidence type="ECO:0000313" key="2">
    <source>
        <dbReference type="EMBL" id="ODV84045.1"/>
    </source>
</evidence>
<dbReference type="OrthoDB" id="4018368at2759"/>
<evidence type="ECO:0000259" key="1">
    <source>
        <dbReference type="Pfam" id="PF25484"/>
    </source>
</evidence>
<accession>A0A1E4SX10</accession>
<protein>
    <recommendedName>
        <fullName evidence="1">DUF7907 domain-containing protein</fullName>
    </recommendedName>
</protein>
<name>A0A1E4SX10_9ASCO</name>
<dbReference type="AlphaFoldDB" id="A0A1E4SX10"/>
<keyword evidence="3" id="KW-1185">Reference proteome</keyword>
<dbReference type="InterPro" id="IPR057229">
    <property type="entry name" value="DUF7907"/>
</dbReference>
<reference evidence="3" key="1">
    <citation type="submission" date="2016-04" db="EMBL/GenBank/DDBJ databases">
        <title>Comparative genomics of biotechnologically important yeasts.</title>
        <authorList>
            <consortium name="DOE Joint Genome Institute"/>
            <person name="Riley R."/>
            <person name="Haridas S."/>
            <person name="Wolfe K.H."/>
            <person name="Lopes M.R."/>
            <person name="Hittinger C.T."/>
            <person name="Goker M."/>
            <person name="Salamov A."/>
            <person name="Wisecaver J."/>
            <person name="Long T.M."/>
            <person name="Aerts A.L."/>
            <person name="Barry K."/>
            <person name="Choi C."/>
            <person name="Clum A."/>
            <person name="Coughlan A.Y."/>
            <person name="Deshpande S."/>
            <person name="Douglass A.P."/>
            <person name="Hanson S.J."/>
            <person name="Klenk H.-P."/>
            <person name="Labutti K."/>
            <person name="Lapidus A."/>
            <person name="Lindquist E."/>
            <person name="Lipzen A."/>
            <person name="Meier-Kolthoff J.P."/>
            <person name="Ohm R.A."/>
            <person name="Otillar R.P."/>
            <person name="Pangilinan J."/>
            <person name="Peng Y."/>
            <person name="Rokas A."/>
            <person name="Rosa C.A."/>
            <person name="Scheuner C."/>
            <person name="Sibirny A.A."/>
            <person name="Slot J.C."/>
            <person name="Stielow J.B."/>
            <person name="Sun H."/>
            <person name="Kurtzman C.P."/>
            <person name="Blackwell M."/>
            <person name="Grigoriev I.V."/>
            <person name="Jeffries T.W."/>
        </authorList>
    </citation>
    <scope>NUCLEOTIDE SEQUENCE [LARGE SCALE GENOMIC DNA]</scope>
    <source>
        <strain evidence="3">NRRL YB-2248</strain>
    </source>
</reference>
<dbReference type="EMBL" id="KV453859">
    <property type="protein sequence ID" value="ODV84045.1"/>
    <property type="molecule type" value="Genomic_DNA"/>
</dbReference>
<dbReference type="Pfam" id="PF25484">
    <property type="entry name" value="DUF7907"/>
    <property type="match status" value="1"/>
</dbReference>
<gene>
    <name evidence="2" type="ORF">CANARDRAFT_9043</name>
</gene>
<evidence type="ECO:0000313" key="3">
    <source>
        <dbReference type="Proteomes" id="UP000094801"/>
    </source>
</evidence>